<dbReference type="STRING" id="453591.Igni_1369"/>
<evidence type="ECO:0000259" key="7">
    <source>
        <dbReference type="PROSITE" id="PS51379"/>
    </source>
</evidence>
<dbReference type="OrthoDB" id="42878at2157"/>
<dbReference type="Pfam" id="PF02754">
    <property type="entry name" value="CCG"/>
    <property type="match status" value="1"/>
</dbReference>
<dbReference type="EMBL" id="CP000816">
    <property type="protein sequence ID" value="ABU82545.1"/>
    <property type="molecule type" value="Genomic_DNA"/>
</dbReference>
<reference evidence="8 9" key="1">
    <citation type="journal article" date="2008" name="Genome Biol.">
        <title>A genomic analysis of the archaeal system Ignicoccus hospitalis-Nanoarchaeum equitans.</title>
        <authorList>
            <person name="Podar M."/>
            <person name="Anderson I."/>
            <person name="Makarova K.S."/>
            <person name="Elkins J.G."/>
            <person name="Ivanova N."/>
            <person name="Wall M.A."/>
            <person name="Lykidis A."/>
            <person name="Mavromatis K."/>
            <person name="Sun H."/>
            <person name="Hudson M.E."/>
            <person name="Chen W."/>
            <person name="Deciu C."/>
            <person name="Hutchison D."/>
            <person name="Eads J.R."/>
            <person name="Anderson A."/>
            <person name="Fernandes F."/>
            <person name="Szeto E."/>
            <person name="Lapidus A."/>
            <person name="Kyrpides N.C."/>
            <person name="Saier M.H.Jr."/>
            <person name="Richardson P.M."/>
            <person name="Rachel R."/>
            <person name="Huber H."/>
            <person name="Eisen J.A."/>
            <person name="Koonin E.V."/>
            <person name="Keller M."/>
            <person name="Stetter K.O."/>
        </authorList>
    </citation>
    <scope>NUCLEOTIDE SEQUENCE [LARGE SCALE GENOMIC DNA]</scope>
    <source>
        <strain evidence="9">KIN4/I / DSM 18386 / JCM 14125</strain>
    </source>
</reference>
<dbReference type="GO" id="GO:0046872">
    <property type="term" value="F:metal ion binding"/>
    <property type="evidence" value="ECO:0007669"/>
    <property type="project" value="UniProtKB-KW"/>
</dbReference>
<dbReference type="HOGENOM" id="CLU_023081_6_0_2"/>
<evidence type="ECO:0000256" key="3">
    <source>
        <dbReference type="ARBA" id="ARBA00022723"/>
    </source>
</evidence>
<keyword evidence="1" id="KW-0813">Transport</keyword>
<keyword evidence="4" id="KW-0249">Electron transport</keyword>
<dbReference type="InterPro" id="IPR009051">
    <property type="entry name" value="Helical_ferredxn"/>
</dbReference>
<dbReference type="KEGG" id="iho:Igni_1369"/>
<evidence type="ECO:0000256" key="1">
    <source>
        <dbReference type="ARBA" id="ARBA00022448"/>
    </source>
</evidence>
<keyword evidence="9" id="KW-1185">Reference proteome</keyword>
<keyword evidence="3" id="KW-0479">Metal-binding</keyword>
<organism evidence="8 9">
    <name type="scientific">Ignicoccus hospitalis (strain KIN4/I / DSM 18386 / JCM 14125)</name>
    <dbReference type="NCBI Taxonomy" id="453591"/>
    <lineage>
        <taxon>Archaea</taxon>
        <taxon>Thermoproteota</taxon>
        <taxon>Thermoprotei</taxon>
        <taxon>Desulfurococcales</taxon>
        <taxon>Desulfurococcaceae</taxon>
        <taxon>Ignicoccus</taxon>
    </lineage>
</organism>
<dbReference type="PROSITE" id="PS00198">
    <property type="entry name" value="4FE4S_FER_1"/>
    <property type="match status" value="1"/>
</dbReference>
<dbReference type="InterPro" id="IPR017896">
    <property type="entry name" value="4Fe4S_Fe-S-bd"/>
</dbReference>
<dbReference type="PANTHER" id="PTHR43551">
    <property type="entry name" value="FUMARATE REDUCTASE IRON-SULFUR SUBUNIT"/>
    <property type="match status" value="1"/>
</dbReference>
<keyword evidence="5" id="KW-0408">Iron</keyword>
<dbReference type="GO" id="GO:0051539">
    <property type="term" value="F:4 iron, 4 sulfur cluster binding"/>
    <property type="evidence" value="ECO:0007669"/>
    <property type="project" value="UniProtKB-KW"/>
</dbReference>
<dbReference type="GeneID" id="5562303"/>
<dbReference type="PANTHER" id="PTHR43551:SF1">
    <property type="entry name" value="HETERODISULFIDE REDUCTASE"/>
    <property type="match status" value="1"/>
</dbReference>
<gene>
    <name evidence="8" type="ordered locus">Igni_1369</name>
</gene>
<dbReference type="Pfam" id="PF13183">
    <property type="entry name" value="Fer4_8"/>
    <property type="match status" value="1"/>
</dbReference>
<evidence type="ECO:0000256" key="2">
    <source>
        <dbReference type="ARBA" id="ARBA00022485"/>
    </source>
</evidence>
<evidence type="ECO:0000313" key="8">
    <source>
        <dbReference type="EMBL" id="ABU82545.1"/>
    </source>
</evidence>
<proteinExistence type="predicted"/>
<dbReference type="eggNOG" id="arCOG00333">
    <property type="taxonomic scope" value="Archaea"/>
</dbReference>
<dbReference type="InterPro" id="IPR017900">
    <property type="entry name" value="4Fe4S_Fe_S_CS"/>
</dbReference>
<keyword evidence="6" id="KW-0411">Iron-sulfur</keyword>
<evidence type="ECO:0000256" key="4">
    <source>
        <dbReference type="ARBA" id="ARBA00022982"/>
    </source>
</evidence>
<feature type="domain" description="4Fe-4S ferredoxin-type" evidence="7">
    <location>
        <begin position="33"/>
        <end position="63"/>
    </location>
</feature>
<dbReference type="SUPFAM" id="SSF46548">
    <property type="entry name" value="alpha-helical ferredoxin"/>
    <property type="match status" value="1"/>
</dbReference>
<dbReference type="Gene3D" id="1.10.1060.10">
    <property type="entry name" value="Alpha-helical ferredoxin"/>
    <property type="match status" value="1"/>
</dbReference>
<evidence type="ECO:0000256" key="6">
    <source>
        <dbReference type="ARBA" id="ARBA00023014"/>
    </source>
</evidence>
<dbReference type="InterPro" id="IPR004017">
    <property type="entry name" value="Cys_rich_dom"/>
</dbReference>
<dbReference type="PROSITE" id="PS51379">
    <property type="entry name" value="4FE4S_FER_2"/>
    <property type="match status" value="1"/>
</dbReference>
<evidence type="ECO:0000313" key="9">
    <source>
        <dbReference type="Proteomes" id="UP000000262"/>
    </source>
</evidence>
<name>A8AC93_IGNH4</name>
<evidence type="ECO:0000256" key="5">
    <source>
        <dbReference type="ARBA" id="ARBA00023004"/>
    </source>
</evidence>
<dbReference type="AlphaFoldDB" id="A8AC93"/>
<dbReference type="Proteomes" id="UP000000262">
    <property type="component" value="Chromosome"/>
</dbReference>
<dbReference type="PhylomeDB" id="A8AC93"/>
<dbReference type="GO" id="GO:0016491">
    <property type="term" value="F:oxidoreductase activity"/>
    <property type="evidence" value="ECO:0007669"/>
    <property type="project" value="UniProtKB-ARBA"/>
</dbReference>
<dbReference type="RefSeq" id="WP_012123509.1">
    <property type="nucleotide sequence ID" value="NC_009776.1"/>
</dbReference>
<sequence>MSESMDFSRMMQMLMSQKTSIDEAIKKAMKKVDAVMIHYIEDCLNCGTCSPACPYFVAGPQYSPVNKAEELRKIYRREMTILGRLLGPLVGADKPKTEEDMKRLMDLVYACTNCGHCYYTCTVGIHSGTMIGLLKSILTEAGYVPTLLNLFEAIEVQNMHMKIPGLKKVWEDALKEAQEKYGEIEFDKPNVDVFFLSWLTDAMMMREGFIATIGILNKLKEAGLITWTTWREPLGIRSPISVVIGRSENAAAVMRRIVEYIEKIKPKYVVMMDGGFTYPTFRFTMYPTIVKILGKKPEWKVIHITELLAMLLREGKIAFKQVNEPITWHDPCQMGRHSRVFEPPRELLKAASKGYRDLPHNREMNYCCGGGGGIGCILREVRVMMGQLVGQEIRLPPDEEEFERRIEERLKLATRRKVDDIAKSGAKLVLTACPACIETIQRGINWHGKDYGIEDVQVKHISEYLVDKLIAPAPSKPAH</sequence>
<accession>A8AC93</accession>
<protein>
    <submittedName>
        <fullName evidence="8">4Fe-4S ferredoxin, iron-sulfur binding domain protein</fullName>
    </submittedName>
</protein>
<keyword evidence="2" id="KW-0004">4Fe-4S</keyword>